<evidence type="ECO:0000313" key="8">
    <source>
        <dbReference type="Proteomes" id="UP000637578"/>
    </source>
</evidence>
<evidence type="ECO:0000256" key="2">
    <source>
        <dbReference type="ARBA" id="ARBA00008814"/>
    </source>
</evidence>
<dbReference type="PANTHER" id="PTHR30532">
    <property type="entry name" value="IRON III DICITRATE-BINDING PERIPLASMIC PROTEIN"/>
    <property type="match status" value="1"/>
</dbReference>
<feature type="domain" description="Fe/B12 periplasmic-binding" evidence="6">
    <location>
        <begin position="57"/>
        <end position="315"/>
    </location>
</feature>
<gene>
    <name evidence="7" type="ORF">GCM10012275_09370</name>
</gene>
<dbReference type="SUPFAM" id="SSF53807">
    <property type="entry name" value="Helical backbone' metal receptor"/>
    <property type="match status" value="1"/>
</dbReference>
<evidence type="ECO:0000256" key="4">
    <source>
        <dbReference type="ARBA" id="ARBA00022729"/>
    </source>
</evidence>
<feature type="chain" id="PRO_5039556408" evidence="5">
    <location>
        <begin position="25"/>
        <end position="315"/>
    </location>
</feature>
<reference evidence="7" key="2">
    <citation type="submission" date="2020-09" db="EMBL/GenBank/DDBJ databases">
        <authorList>
            <person name="Sun Q."/>
            <person name="Zhou Y."/>
        </authorList>
    </citation>
    <scope>NUCLEOTIDE SEQUENCE</scope>
    <source>
        <strain evidence="7">CGMCC 4.5737</strain>
    </source>
</reference>
<dbReference type="CDD" id="cd01146">
    <property type="entry name" value="FhuD"/>
    <property type="match status" value="1"/>
</dbReference>
<dbReference type="GO" id="GO:0030288">
    <property type="term" value="C:outer membrane-bounded periplasmic space"/>
    <property type="evidence" value="ECO:0007669"/>
    <property type="project" value="TreeGrafter"/>
</dbReference>
<proteinExistence type="inferred from homology"/>
<dbReference type="InterPro" id="IPR051313">
    <property type="entry name" value="Bact_iron-sidero_bind"/>
</dbReference>
<evidence type="ECO:0000256" key="1">
    <source>
        <dbReference type="ARBA" id="ARBA00004196"/>
    </source>
</evidence>
<dbReference type="PROSITE" id="PS51257">
    <property type="entry name" value="PROKAR_LIPOPROTEIN"/>
    <property type="match status" value="1"/>
</dbReference>
<protein>
    <submittedName>
        <fullName evidence="7">ABC transporter periplasmic component</fullName>
    </submittedName>
</protein>
<sequence length="315" mass="33465">MRARRIRPLTTLLALLTAGGLALAGCGGGGSDAPADEAARTVTHAMGETKVPAEPKRVVVLDTGELDSVLALGVTPVGAVTTEVSAGFPSYLGDRLANTKKVGTIPQPNLDLIAEVRPDLILSSKVRHEQLYDKLSAIAPTVFAETVGKTWKENLLLDAEALGKKAEAEKLLADYRAKTEELGTSLGDPAATKVSAVRFVAGSQTIRAYTPNSFLGTVLTDIGLGRPDSQQGEKTFNSVSRENIGELDGDVLVYSSFGSPDISGEKAVTEGEQWKMLEAVREGDAHRVNDDYFYTGIGLTAANKILEDLNEILRK</sequence>
<comment type="subcellular location">
    <subcellularLocation>
        <location evidence="1">Cell envelope</location>
    </subcellularLocation>
</comment>
<dbReference type="RefSeq" id="WP_229686005.1">
    <property type="nucleotide sequence ID" value="NZ_BMMK01000002.1"/>
</dbReference>
<accession>A0A8J3CAK4</accession>
<comment type="similarity">
    <text evidence="2">Belongs to the bacterial solute-binding protein 8 family.</text>
</comment>
<dbReference type="InterPro" id="IPR002491">
    <property type="entry name" value="ABC_transptr_periplasmic_BD"/>
</dbReference>
<dbReference type="Proteomes" id="UP000637578">
    <property type="component" value="Unassembled WGS sequence"/>
</dbReference>
<dbReference type="GO" id="GO:1901678">
    <property type="term" value="P:iron coordination entity transport"/>
    <property type="evidence" value="ECO:0007669"/>
    <property type="project" value="UniProtKB-ARBA"/>
</dbReference>
<dbReference type="PANTHER" id="PTHR30532:SF21">
    <property type="entry name" value="SIDEROPHORE-BINDING LIPOPROTEIN YFIY-RELATED"/>
    <property type="match status" value="1"/>
</dbReference>
<evidence type="ECO:0000256" key="5">
    <source>
        <dbReference type="SAM" id="SignalP"/>
    </source>
</evidence>
<dbReference type="AlphaFoldDB" id="A0A8J3CAK4"/>
<name>A0A8J3CAK4_9PSEU</name>
<organism evidence="7 8">
    <name type="scientific">Longimycelium tulufanense</name>
    <dbReference type="NCBI Taxonomy" id="907463"/>
    <lineage>
        <taxon>Bacteria</taxon>
        <taxon>Bacillati</taxon>
        <taxon>Actinomycetota</taxon>
        <taxon>Actinomycetes</taxon>
        <taxon>Pseudonocardiales</taxon>
        <taxon>Pseudonocardiaceae</taxon>
        <taxon>Longimycelium</taxon>
    </lineage>
</organism>
<dbReference type="Pfam" id="PF01497">
    <property type="entry name" value="Peripla_BP_2"/>
    <property type="match status" value="1"/>
</dbReference>
<reference evidence="7" key="1">
    <citation type="journal article" date="2014" name="Int. J. Syst. Evol. Microbiol.">
        <title>Complete genome sequence of Corynebacterium casei LMG S-19264T (=DSM 44701T), isolated from a smear-ripened cheese.</title>
        <authorList>
            <consortium name="US DOE Joint Genome Institute (JGI-PGF)"/>
            <person name="Walter F."/>
            <person name="Albersmeier A."/>
            <person name="Kalinowski J."/>
            <person name="Ruckert C."/>
        </authorList>
    </citation>
    <scope>NUCLEOTIDE SEQUENCE</scope>
    <source>
        <strain evidence="7">CGMCC 4.5737</strain>
    </source>
</reference>
<comment type="caution">
    <text evidence="7">The sequence shown here is derived from an EMBL/GenBank/DDBJ whole genome shotgun (WGS) entry which is preliminary data.</text>
</comment>
<feature type="signal peptide" evidence="5">
    <location>
        <begin position="1"/>
        <end position="24"/>
    </location>
</feature>
<dbReference type="PROSITE" id="PS50983">
    <property type="entry name" value="FE_B12_PBP"/>
    <property type="match status" value="1"/>
</dbReference>
<evidence type="ECO:0000256" key="3">
    <source>
        <dbReference type="ARBA" id="ARBA00022448"/>
    </source>
</evidence>
<dbReference type="Gene3D" id="3.40.50.1980">
    <property type="entry name" value="Nitrogenase molybdenum iron protein domain"/>
    <property type="match status" value="2"/>
</dbReference>
<keyword evidence="8" id="KW-1185">Reference proteome</keyword>
<dbReference type="EMBL" id="BMMK01000002">
    <property type="protein sequence ID" value="GGM40521.1"/>
    <property type="molecule type" value="Genomic_DNA"/>
</dbReference>
<keyword evidence="3" id="KW-0813">Transport</keyword>
<keyword evidence="4 5" id="KW-0732">Signal</keyword>
<evidence type="ECO:0000259" key="6">
    <source>
        <dbReference type="PROSITE" id="PS50983"/>
    </source>
</evidence>
<evidence type="ECO:0000313" key="7">
    <source>
        <dbReference type="EMBL" id="GGM40521.1"/>
    </source>
</evidence>